<comment type="caution">
    <text evidence="1">The sequence shown here is derived from an EMBL/GenBank/DDBJ whole genome shotgun (WGS) entry which is preliminary data.</text>
</comment>
<reference evidence="1" key="1">
    <citation type="submission" date="2021-06" db="EMBL/GenBank/DDBJ databases">
        <authorList>
            <person name="Hodson N. C."/>
            <person name="Mongue J. A."/>
            <person name="Jaron S. K."/>
        </authorList>
    </citation>
    <scope>NUCLEOTIDE SEQUENCE</scope>
</reference>
<proteinExistence type="predicted"/>
<dbReference type="EMBL" id="CAJVCH010542399">
    <property type="protein sequence ID" value="CAG7827138.1"/>
    <property type="molecule type" value="Genomic_DNA"/>
</dbReference>
<evidence type="ECO:0000313" key="1">
    <source>
        <dbReference type="EMBL" id="CAG7827138.1"/>
    </source>
</evidence>
<accession>A0A8J2L6Q5</accession>
<sequence>MGKTTETNVVAAISELETAIRDISNEDSMYDDDFYLLQWLK</sequence>
<protein>
    <submittedName>
        <fullName evidence="1">Uncharacterized protein</fullName>
    </submittedName>
</protein>
<dbReference type="Proteomes" id="UP000708208">
    <property type="component" value="Unassembled WGS sequence"/>
</dbReference>
<evidence type="ECO:0000313" key="2">
    <source>
        <dbReference type="Proteomes" id="UP000708208"/>
    </source>
</evidence>
<gene>
    <name evidence="1" type="ORF">AFUS01_LOCUS37141</name>
</gene>
<name>A0A8J2L6Q5_9HEXA</name>
<dbReference type="AlphaFoldDB" id="A0A8J2L6Q5"/>
<dbReference type="OrthoDB" id="6682367at2759"/>
<organism evidence="1 2">
    <name type="scientific">Allacma fusca</name>
    <dbReference type="NCBI Taxonomy" id="39272"/>
    <lineage>
        <taxon>Eukaryota</taxon>
        <taxon>Metazoa</taxon>
        <taxon>Ecdysozoa</taxon>
        <taxon>Arthropoda</taxon>
        <taxon>Hexapoda</taxon>
        <taxon>Collembola</taxon>
        <taxon>Symphypleona</taxon>
        <taxon>Sminthuridae</taxon>
        <taxon>Allacma</taxon>
    </lineage>
</organism>
<keyword evidence="2" id="KW-1185">Reference proteome</keyword>
<feature type="non-terminal residue" evidence="1">
    <location>
        <position position="1"/>
    </location>
</feature>